<dbReference type="GO" id="GO:0051082">
    <property type="term" value="F:unfolded protein binding"/>
    <property type="evidence" value="ECO:0007669"/>
    <property type="project" value="InterPro"/>
</dbReference>
<dbReference type="SMART" id="SM00935">
    <property type="entry name" value="OmpH"/>
    <property type="match status" value="1"/>
</dbReference>
<dbReference type="EMBL" id="FLUQ01000002">
    <property type="protein sequence ID" value="SBW03634.1"/>
    <property type="molecule type" value="Genomic_DNA"/>
</dbReference>
<gene>
    <name evidence="5" type="ORF">KL86DPRO_20176</name>
</gene>
<comment type="similarity">
    <text evidence="1">Belongs to the Skp family.</text>
</comment>
<feature type="chain" id="PRO_5013120915" evidence="4">
    <location>
        <begin position="22"/>
        <end position="183"/>
    </location>
</feature>
<dbReference type="AlphaFoldDB" id="A0A212JVZ0"/>
<keyword evidence="3" id="KW-0175">Coiled coil</keyword>
<organism evidence="5">
    <name type="scientific">uncultured delta proteobacterium</name>
    <dbReference type="NCBI Taxonomy" id="34034"/>
    <lineage>
        <taxon>Bacteria</taxon>
        <taxon>Deltaproteobacteria</taxon>
        <taxon>environmental samples</taxon>
    </lineage>
</organism>
<feature type="coiled-coil region" evidence="3">
    <location>
        <begin position="56"/>
        <end position="83"/>
    </location>
</feature>
<dbReference type="PANTHER" id="PTHR35089:SF1">
    <property type="entry name" value="CHAPERONE PROTEIN SKP"/>
    <property type="match status" value="1"/>
</dbReference>
<reference evidence="5" key="1">
    <citation type="submission" date="2016-04" db="EMBL/GenBank/DDBJ databases">
        <authorList>
            <person name="Evans L.H."/>
            <person name="Alamgir A."/>
            <person name="Owens N."/>
            <person name="Weber N.D."/>
            <person name="Virtaneva K."/>
            <person name="Barbian K."/>
            <person name="Babar A."/>
            <person name="Rosenke K."/>
        </authorList>
    </citation>
    <scope>NUCLEOTIDE SEQUENCE</scope>
    <source>
        <strain evidence="5">86</strain>
    </source>
</reference>
<feature type="signal peptide" evidence="4">
    <location>
        <begin position="1"/>
        <end position="21"/>
    </location>
</feature>
<dbReference type="InterPro" id="IPR005632">
    <property type="entry name" value="Chaperone_Skp"/>
</dbReference>
<dbReference type="InterPro" id="IPR024930">
    <property type="entry name" value="Skp_dom_sf"/>
</dbReference>
<dbReference type="GO" id="GO:0050821">
    <property type="term" value="P:protein stabilization"/>
    <property type="evidence" value="ECO:0007669"/>
    <property type="project" value="TreeGrafter"/>
</dbReference>
<evidence type="ECO:0000256" key="1">
    <source>
        <dbReference type="ARBA" id="ARBA00009091"/>
    </source>
</evidence>
<proteinExistence type="inferred from homology"/>
<dbReference type="Pfam" id="PF03938">
    <property type="entry name" value="OmpH"/>
    <property type="match status" value="1"/>
</dbReference>
<protein>
    <submittedName>
        <fullName evidence="5">Outer membrane family protein</fullName>
    </submittedName>
</protein>
<dbReference type="PANTHER" id="PTHR35089">
    <property type="entry name" value="CHAPERONE PROTEIN SKP"/>
    <property type="match status" value="1"/>
</dbReference>
<evidence type="ECO:0000256" key="3">
    <source>
        <dbReference type="SAM" id="Coils"/>
    </source>
</evidence>
<keyword evidence="2 4" id="KW-0732">Signal</keyword>
<dbReference type="Gene3D" id="3.30.910.20">
    <property type="entry name" value="Skp domain"/>
    <property type="match status" value="1"/>
</dbReference>
<sequence length="183" mass="20295">MRKALFLAVVISLVTVISAQAAEIKIGIFNSRAVAANSEPFTAARKKIENQYMPEKKKLDAQAQGLQKQADDLQKQRSALSREALTEKSDAFMRAKRNFEDATQAYSRKVEAALIRIDQEFGARMFQAAQDYGMRAGLSVLIDTAAGGIIYNDKSVDVTDELIKEVARVYREGKPIPGQQQPK</sequence>
<name>A0A212JVZ0_9DELT</name>
<dbReference type="GO" id="GO:0005829">
    <property type="term" value="C:cytosol"/>
    <property type="evidence" value="ECO:0007669"/>
    <property type="project" value="TreeGrafter"/>
</dbReference>
<accession>A0A212JVZ0</accession>
<evidence type="ECO:0000313" key="5">
    <source>
        <dbReference type="EMBL" id="SBW03634.1"/>
    </source>
</evidence>
<dbReference type="SUPFAM" id="SSF111384">
    <property type="entry name" value="OmpH-like"/>
    <property type="match status" value="1"/>
</dbReference>
<evidence type="ECO:0000256" key="4">
    <source>
        <dbReference type="SAM" id="SignalP"/>
    </source>
</evidence>
<evidence type="ECO:0000256" key="2">
    <source>
        <dbReference type="ARBA" id="ARBA00022729"/>
    </source>
</evidence>